<dbReference type="Gene3D" id="2.20.25.30">
    <property type="match status" value="1"/>
</dbReference>
<evidence type="ECO:0000256" key="8">
    <source>
        <dbReference type="ARBA" id="ARBA00048679"/>
    </source>
</evidence>
<dbReference type="InterPro" id="IPR011332">
    <property type="entry name" value="Ribosomal_zn-bd"/>
</dbReference>
<dbReference type="GO" id="GO:1990904">
    <property type="term" value="C:ribonucleoprotein complex"/>
    <property type="evidence" value="ECO:0007669"/>
    <property type="project" value="UniProtKB-KW"/>
</dbReference>
<evidence type="ECO:0000256" key="3">
    <source>
        <dbReference type="ARBA" id="ARBA00022527"/>
    </source>
</evidence>
<evidence type="ECO:0000256" key="4">
    <source>
        <dbReference type="ARBA" id="ARBA00022777"/>
    </source>
</evidence>
<evidence type="ECO:0000256" key="2">
    <source>
        <dbReference type="ARBA" id="ARBA00012513"/>
    </source>
</evidence>
<name>A0A5C7I695_9ROSI</name>
<gene>
    <name evidence="9" type="ORF">EZV62_011010</name>
</gene>
<keyword evidence="4" id="KW-0418">Kinase</keyword>
<dbReference type="PANTHER" id="PTHR13902">
    <property type="entry name" value="SERINE/THREONINE-PROTEIN KINASE WNK WITH NO LYSINE -RELATED"/>
    <property type="match status" value="1"/>
</dbReference>
<evidence type="ECO:0000256" key="1">
    <source>
        <dbReference type="ARBA" id="ARBA00008672"/>
    </source>
</evidence>
<dbReference type="InterPro" id="IPR050588">
    <property type="entry name" value="WNK_Ser-Thr_kinase"/>
</dbReference>
<comment type="similarity">
    <text evidence="1">Belongs to the eukaryotic ribosomal protein eL43 family.</text>
</comment>
<dbReference type="GO" id="GO:0003735">
    <property type="term" value="F:structural constituent of ribosome"/>
    <property type="evidence" value="ECO:0007669"/>
    <property type="project" value="InterPro"/>
</dbReference>
<dbReference type="InterPro" id="IPR011331">
    <property type="entry name" value="Ribosomal_eL37/eL43"/>
</dbReference>
<sequence>MKFYTSCVDTGNRNINFITEMFTSGTLKQYRLKQKRVNIRALERWSVGGKKPNDLYKVKDPEVWQFVEKCLATVSLRLSTMEMLNDPFLQIKDAQSELRPPDYWELDGMGPLIRQPYLELYAVKRKAVDIWGCKDCGKVKTGGAYTLNTASAVTVRSTIRSLSEKTES</sequence>
<dbReference type="EMBL" id="VAHF01000004">
    <property type="protein sequence ID" value="TXG64016.1"/>
    <property type="molecule type" value="Genomic_DNA"/>
</dbReference>
<accession>A0A5C7I695</accession>
<dbReference type="OrthoDB" id="10258345at2759"/>
<evidence type="ECO:0000313" key="9">
    <source>
        <dbReference type="EMBL" id="TXG64016.1"/>
    </source>
</evidence>
<evidence type="ECO:0000256" key="6">
    <source>
        <dbReference type="ARBA" id="ARBA00023274"/>
    </source>
</evidence>
<keyword evidence="6" id="KW-0687">Ribonucleoprotein</keyword>
<dbReference type="GO" id="GO:0004674">
    <property type="term" value="F:protein serine/threonine kinase activity"/>
    <property type="evidence" value="ECO:0007669"/>
    <property type="project" value="UniProtKB-KW"/>
</dbReference>
<keyword evidence="5" id="KW-0689">Ribosomal protein</keyword>
<dbReference type="EC" id="2.7.11.1" evidence="2"/>
<dbReference type="GO" id="GO:0005840">
    <property type="term" value="C:ribosome"/>
    <property type="evidence" value="ECO:0007669"/>
    <property type="project" value="UniProtKB-KW"/>
</dbReference>
<comment type="caution">
    <text evidence="9">The sequence shown here is derived from an EMBL/GenBank/DDBJ whole genome shotgun (WGS) entry which is preliminary data.</text>
</comment>
<protein>
    <recommendedName>
        <fullName evidence="2">non-specific serine/threonine protein kinase</fullName>
        <ecNumber evidence="2">2.7.11.1</ecNumber>
    </recommendedName>
</protein>
<comment type="catalytic activity">
    <reaction evidence="8">
        <text>L-seryl-[protein] + ATP = O-phospho-L-seryl-[protein] + ADP + H(+)</text>
        <dbReference type="Rhea" id="RHEA:17989"/>
        <dbReference type="Rhea" id="RHEA-COMP:9863"/>
        <dbReference type="Rhea" id="RHEA-COMP:11604"/>
        <dbReference type="ChEBI" id="CHEBI:15378"/>
        <dbReference type="ChEBI" id="CHEBI:29999"/>
        <dbReference type="ChEBI" id="CHEBI:30616"/>
        <dbReference type="ChEBI" id="CHEBI:83421"/>
        <dbReference type="ChEBI" id="CHEBI:456216"/>
        <dbReference type="EC" id="2.7.11.1"/>
    </reaction>
</comment>
<dbReference type="GO" id="GO:0006412">
    <property type="term" value="P:translation"/>
    <property type="evidence" value="ECO:0007669"/>
    <property type="project" value="InterPro"/>
</dbReference>
<dbReference type="AlphaFoldDB" id="A0A5C7I695"/>
<dbReference type="SUPFAM" id="SSF57829">
    <property type="entry name" value="Zn-binding ribosomal proteins"/>
    <property type="match status" value="1"/>
</dbReference>
<reference evidence="10" key="1">
    <citation type="journal article" date="2019" name="Gigascience">
        <title>De novo genome assembly of the endangered Acer yangbiense, a plant species with extremely small populations endemic to Yunnan Province, China.</title>
        <authorList>
            <person name="Yang J."/>
            <person name="Wariss H.M."/>
            <person name="Tao L."/>
            <person name="Zhang R."/>
            <person name="Yun Q."/>
            <person name="Hollingsworth P."/>
            <person name="Dao Z."/>
            <person name="Luo G."/>
            <person name="Guo H."/>
            <person name="Ma Y."/>
            <person name="Sun W."/>
        </authorList>
    </citation>
    <scope>NUCLEOTIDE SEQUENCE [LARGE SCALE GENOMIC DNA]</scope>
    <source>
        <strain evidence="10">cv. Malutang</strain>
    </source>
</reference>
<evidence type="ECO:0000256" key="7">
    <source>
        <dbReference type="ARBA" id="ARBA00047899"/>
    </source>
</evidence>
<dbReference type="InterPro" id="IPR002674">
    <property type="entry name" value="Ribosomal_eL43"/>
</dbReference>
<keyword evidence="4" id="KW-0808">Transferase</keyword>
<dbReference type="Proteomes" id="UP000323000">
    <property type="component" value="Chromosome 4"/>
</dbReference>
<evidence type="ECO:0000256" key="5">
    <source>
        <dbReference type="ARBA" id="ARBA00022980"/>
    </source>
</evidence>
<dbReference type="Pfam" id="PF01780">
    <property type="entry name" value="Ribosomal_L37ae"/>
    <property type="match status" value="1"/>
</dbReference>
<comment type="catalytic activity">
    <reaction evidence="7">
        <text>L-threonyl-[protein] + ATP = O-phospho-L-threonyl-[protein] + ADP + H(+)</text>
        <dbReference type="Rhea" id="RHEA:46608"/>
        <dbReference type="Rhea" id="RHEA-COMP:11060"/>
        <dbReference type="Rhea" id="RHEA-COMP:11605"/>
        <dbReference type="ChEBI" id="CHEBI:15378"/>
        <dbReference type="ChEBI" id="CHEBI:30013"/>
        <dbReference type="ChEBI" id="CHEBI:30616"/>
        <dbReference type="ChEBI" id="CHEBI:61977"/>
        <dbReference type="ChEBI" id="CHEBI:456216"/>
        <dbReference type="EC" id="2.7.11.1"/>
    </reaction>
</comment>
<evidence type="ECO:0000313" key="10">
    <source>
        <dbReference type="Proteomes" id="UP000323000"/>
    </source>
</evidence>
<keyword evidence="3" id="KW-0723">Serine/threonine-protein kinase</keyword>
<organism evidence="9 10">
    <name type="scientific">Acer yangbiense</name>
    <dbReference type="NCBI Taxonomy" id="1000413"/>
    <lineage>
        <taxon>Eukaryota</taxon>
        <taxon>Viridiplantae</taxon>
        <taxon>Streptophyta</taxon>
        <taxon>Embryophyta</taxon>
        <taxon>Tracheophyta</taxon>
        <taxon>Spermatophyta</taxon>
        <taxon>Magnoliopsida</taxon>
        <taxon>eudicotyledons</taxon>
        <taxon>Gunneridae</taxon>
        <taxon>Pentapetalae</taxon>
        <taxon>rosids</taxon>
        <taxon>malvids</taxon>
        <taxon>Sapindales</taxon>
        <taxon>Sapindaceae</taxon>
        <taxon>Hippocastanoideae</taxon>
        <taxon>Acereae</taxon>
        <taxon>Acer</taxon>
    </lineage>
</organism>
<keyword evidence="10" id="KW-1185">Reference proteome</keyword>
<proteinExistence type="inferred from homology"/>